<protein>
    <submittedName>
        <fullName evidence="1">Uncharacterized protein</fullName>
    </submittedName>
</protein>
<feature type="non-terminal residue" evidence="1">
    <location>
        <position position="56"/>
    </location>
</feature>
<proteinExistence type="predicted"/>
<dbReference type="AlphaFoldDB" id="A0A382RD58"/>
<sequence length="56" mass="6128">MSGETESAANTLDYSIVNSYWKKAGPSIMGPYMMDGFGFPASAGRFRFRAESVIVQ</sequence>
<dbReference type="EMBL" id="UINC01120863">
    <property type="protein sequence ID" value="SVC95619.1"/>
    <property type="molecule type" value="Genomic_DNA"/>
</dbReference>
<name>A0A382RD58_9ZZZZ</name>
<reference evidence="1" key="1">
    <citation type="submission" date="2018-05" db="EMBL/GenBank/DDBJ databases">
        <authorList>
            <person name="Lanie J.A."/>
            <person name="Ng W.-L."/>
            <person name="Kazmierczak K.M."/>
            <person name="Andrzejewski T.M."/>
            <person name="Davidsen T.M."/>
            <person name="Wayne K.J."/>
            <person name="Tettelin H."/>
            <person name="Glass J.I."/>
            <person name="Rusch D."/>
            <person name="Podicherti R."/>
            <person name="Tsui H.-C.T."/>
            <person name="Winkler M.E."/>
        </authorList>
    </citation>
    <scope>NUCLEOTIDE SEQUENCE</scope>
</reference>
<organism evidence="1">
    <name type="scientific">marine metagenome</name>
    <dbReference type="NCBI Taxonomy" id="408172"/>
    <lineage>
        <taxon>unclassified sequences</taxon>
        <taxon>metagenomes</taxon>
        <taxon>ecological metagenomes</taxon>
    </lineage>
</organism>
<evidence type="ECO:0000313" key="1">
    <source>
        <dbReference type="EMBL" id="SVC95619.1"/>
    </source>
</evidence>
<gene>
    <name evidence="1" type="ORF">METZ01_LOCUS348473</name>
</gene>
<accession>A0A382RD58</accession>